<dbReference type="AlphaFoldDB" id="A0A0L7SVW5"/>
<dbReference type="EMBL" id="JRXF01000073">
    <property type="protein sequence ID" value="KOC87287.1"/>
    <property type="molecule type" value="Genomic_DNA"/>
</dbReference>
<dbReference type="Proteomes" id="UP000037088">
    <property type="component" value="Unassembled WGS sequence"/>
</dbReference>
<dbReference type="PATRIC" id="fig|1560201.3.peg.4574"/>
<name>A0A0L7SVW5_9GAMM</name>
<keyword evidence="4" id="KW-1185">Reference proteome</keyword>
<evidence type="ECO:0000313" key="2">
    <source>
        <dbReference type="EMBL" id="KOC87287.1"/>
    </source>
</evidence>
<organism evidence="2 3">
    <name type="scientific">Winslowiella iniecta</name>
    <dbReference type="NCBI Taxonomy" id="1560201"/>
    <lineage>
        <taxon>Bacteria</taxon>
        <taxon>Pseudomonadati</taxon>
        <taxon>Pseudomonadota</taxon>
        <taxon>Gammaproteobacteria</taxon>
        <taxon>Enterobacterales</taxon>
        <taxon>Erwiniaceae</taxon>
        <taxon>Winslowiella</taxon>
    </lineage>
</organism>
<reference evidence="3 4" key="1">
    <citation type="journal article" date="2015" name="Int. J. Syst. Evol. Microbiol.">
        <title>Erwinia iniecta sp. nov., isolated from Russian wheat aphids (Diuraphis noxia).</title>
        <authorList>
            <person name="Campillo T."/>
            <person name="Luna E."/>
            <person name="Portier P."/>
            <person name="Fischer-Le Saux M."/>
            <person name="Lapitan N."/>
            <person name="Tisserat N.A."/>
            <person name="Leach J.E."/>
        </authorList>
    </citation>
    <scope>NUCLEOTIDE SEQUENCE [LARGE SCALE GENOMIC DNA]</scope>
    <source>
        <strain evidence="1 4">B120</strain>
        <strain evidence="2 3">B149</strain>
    </source>
</reference>
<sequence length="101" mass="11922">MQRENEEITISGKELVEVLTVVNFSLISMRNIARYYYDSEVNREGYEKEIASFIDHNQLVEQLANVRKILSKNFNNDIGDDDMGDLEREMEKIKYWEKPGD</sequence>
<protein>
    <submittedName>
        <fullName evidence="2">Uncharacterized protein</fullName>
    </submittedName>
</protein>
<dbReference type="Proteomes" id="UP000036851">
    <property type="component" value="Unassembled WGS sequence"/>
</dbReference>
<dbReference type="OrthoDB" id="2895461at2"/>
<gene>
    <name evidence="1" type="ORF">NG42_21560</name>
    <name evidence="2" type="ORF">NG43_21530</name>
</gene>
<dbReference type="STRING" id="1560201.NG42_21560"/>
<evidence type="ECO:0000313" key="1">
    <source>
        <dbReference type="EMBL" id="KOC86672.1"/>
    </source>
</evidence>
<comment type="caution">
    <text evidence="2">The sequence shown here is derived from an EMBL/GenBank/DDBJ whole genome shotgun (WGS) entry which is preliminary data.</text>
</comment>
<accession>A0A0L7SVW5</accession>
<evidence type="ECO:0000313" key="3">
    <source>
        <dbReference type="Proteomes" id="UP000036851"/>
    </source>
</evidence>
<dbReference type="EMBL" id="JRXE01000058">
    <property type="protein sequence ID" value="KOC86672.1"/>
    <property type="molecule type" value="Genomic_DNA"/>
</dbReference>
<proteinExistence type="predicted"/>
<dbReference type="RefSeq" id="WP_052903062.1">
    <property type="nucleotide sequence ID" value="NZ_JRXE01000058.1"/>
</dbReference>
<evidence type="ECO:0000313" key="4">
    <source>
        <dbReference type="Proteomes" id="UP000037088"/>
    </source>
</evidence>